<evidence type="ECO:0000259" key="1">
    <source>
        <dbReference type="Pfam" id="PF04230"/>
    </source>
</evidence>
<organism evidence="2">
    <name type="scientific">bioreactor metagenome</name>
    <dbReference type="NCBI Taxonomy" id="1076179"/>
    <lineage>
        <taxon>unclassified sequences</taxon>
        <taxon>metagenomes</taxon>
        <taxon>ecological metagenomes</taxon>
    </lineage>
</organism>
<name>A0A644YWJ3_9ZZZZ</name>
<reference evidence="2" key="1">
    <citation type="submission" date="2019-08" db="EMBL/GenBank/DDBJ databases">
        <authorList>
            <person name="Kucharzyk K."/>
            <person name="Murdoch R.W."/>
            <person name="Higgins S."/>
            <person name="Loffler F."/>
        </authorList>
    </citation>
    <scope>NUCLEOTIDE SEQUENCE</scope>
</reference>
<feature type="domain" description="Polysaccharide pyruvyl transferase" evidence="1">
    <location>
        <begin position="13"/>
        <end position="317"/>
    </location>
</feature>
<sequence length="383" mass="44275">MKIGILTQPLHNNYGGLLQAYALKEVLQSLGHEVIIINRQSKKVTTFRKYGSVVKSILIGRTIAPNAFLNESQREVISRETRKFREKYIPNLTHLITDNEGMQDLNNMGFDAYVVGSDQCWRPRYSPSIRNYFLDFAINDNRVKRIAYAASFGVSQWEFTNEDTDVCRELLKKFNAISVREDAAIDLIKNKLGRDDAIHVLDPTMLLSKEHYNNLRESEKIPDSPGNLNVYVLDKTPEKDKLVRQIEVKLQLKAFEVLPVKKINEQKVTKDNIEDFVYLNPASWIRGFQDAKLVVTDSFHGTVFSILHNVPFIVIGNIERGLSRFQSLLKMFGLEDRLITDVDTIKIEYFTDKKIDWARVNKILDKEREKSLEFLKKGLQVNF</sequence>
<dbReference type="Pfam" id="PF04230">
    <property type="entry name" value="PS_pyruv_trans"/>
    <property type="match status" value="1"/>
</dbReference>
<accession>A0A644YWJ3</accession>
<protein>
    <recommendedName>
        <fullName evidence="1">Polysaccharide pyruvyl transferase domain-containing protein</fullName>
    </recommendedName>
</protein>
<dbReference type="InterPro" id="IPR007345">
    <property type="entry name" value="Polysacch_pyruvyl_Trfase"/>
</dbReference>
<evidence type="ECO:0000313" key="2">
    <source>
        <dbReference type="EMBL" id="MPM32388.1"/>
    </source>
</evidence>
<dbReference type="EMBL" id="VSSQ01006346">
    <property type="protein sequence ID" value="MPM32388.1"/>
    <property type="molecule type" value="Genomic_DNA"/>
</dbReference>
<comment type="caution">
    <text evidence="2">The sequence shown here is derived from an EMBL/GenBank/DDBJ whole genome shotgun (WGS) entry which is preliminary data.</text>
</comment>
<dbReference type="AlphaFoldDB" id="A0A644YWJ3"/>
<proteinExistence type="predicted"/>
<gene>
    <name evidence="2" type="ORF">SDC9_78950</name>
</gene>